<evidence type="ECO:0000256" key="4">
    <source>
        <dbReference type="PROSITE-ProRule" id="PRU00679"/>
    </source>
</evidence>
<keyword evidence="6" id="KW-1185">Reference proteome</keyword>
<dbReference type="EMBL" id="JARBDR010000813">
    <property type="protein sequence ID" value="KAJ8305455.1"/>
    <property type="molecule type" value="Genomic_DNA"/>
</dbReference>
<dbReference type="PROSITE" id="PS51347">
    <property type="entry name" value="PHOSPHOTRIESTERASE_2"/>
    <property type="match status" value="1"/>
</dbReference>
<dbReference type="Pfam" id="PF02126">
    <property type="entry name" value="PTE"/>
    <property type="match status" value="2"/>
</dbReference>
<protein>
    <recommendedName>
        <fullName evidence="7">Parathion hydrolase-related protein</fullName>
    </recommendedName>
</protein>
<dbReference type="PROSITE" id="PS01322">
    <property type="entry name" value="PHOSPHOTRIESTERASE_1"/>
    <property type="match status" value="1"/>
</dbReference>
<evidence type="ECO:0000256" key="3">
    <source>
        <dbReference type="ARBA" id="ARBA00022801"/>
    </source>
</evidence>
<comment type="caution">
    <text evidence="4">Lacks conserved residue(s) required for the propagation of feature annotation.</text>
</comment>
<comment type="cofactor">
    <cofactor evidence="1">
        <name>a divalent metal cation</name>
        <dbReference type="ChEBI" id="CHEBI:60240"/>
    </cofactor>
</comment>
<keyword evidence="2" id="KW-0479">Metal-binding</keyword>
<reference evidence="5 6" key="1">
    <citation type="submission" date="2022-12" db="EMBL/GenBank/DDBJ databases">
        <title>Chromosome-level genome of Tegillarca granosa.</title>
        <authorList>
            <person name="Kim J."/>
        </authorList>
    </citation>
    <scope>NUCLEOTIDE SEQUENCE [LARGE SCALE GENOMIC DNA]</scope>
    <source>
        <strain evidence="5">Teg-2019</strain>
        <tissue evidence="5">Adductor muscle</tissue>
    </source>
</reference>
<accession>A0ABQ9EPF8</accession>
<proteinExistence type="inferred from homology"/>
<dbReference type="Gene3D" id="3.20.20.140">
    <property type="entry name" value="Metal-dependent hydrolases"/>
    <property type="match status" value="2"/>
</dbReference>
<evidence type="ECO:0000313" key="5">
    <source>
        <dbReference type="EMBL" id="KAJ8305455.1"/>
    </source>
</evidence>
<organism evidence="5 6">
    <name type="scientific">Tegillarca granosa</name>
    <name type="common">Malaysian cockle</name>
    <name type="synonym">Anadara granosa</name>
    <dbReference type="NCBI Taxonomy" id="220873"/>
    <lineage>
        <taxon>Eukaryota</taxon>
        <taxon>Metazoa</taxon>
        <taxon>Spiralia</taxon>
        <taxon>Lophotrochozoa</taxon>
        <taxon>Mollusca</taxon>
        <taxon>Bivalvia</taxon>
        <taxon>Autobranchia</taxon>
        <taxon>Pteriomorphia</taxon>
        <taxon>Arcoida</taxon>
        <taxon>Arcoidea</taxon>
        <taxon>Arcidae</taxon>
        <taxon>Tegillarca</taxon>
    </lineage>
</organism>
<dbReference type="PANTHER" id="PTHR10819">
    <property type="entry name" value="PHOSPHOTRIESTERASE-RELATED"/>
    <property type="match status" value="1"/>
</dbReference>
<comment type="similarity">
    <text evidence="4">Belongs to the metallo-dependent hydrolases superfamily. Phosphotriesterase family.</text>
</comment>
<dbReference type="InterPro" id="IPR017947">
    <property type="entry name" value="AryldialkylPase_Zn-BS"/>
</dbReference>
<dbReference type="InterPro" id="IPR032466">
    <property type="entry name" value="Metal_Hydrolase"/>
</dbReference>
<name>A0ABQ9EPF8_TEGGR</name>
<evidence type="ECO:0000256" key="1">
    <source>
        <dbReference type="ARBA" id="ARBA00001968"/>
    </source>
</evidence>
<evidence type="ECO:0008006" key="7">
    <source>
        <dbReference type="Google" id="ProtNLM"/>
    </source>
</evidence>
<gene>
    <name evidence="5" type="ORF">KUTeg_016000</name>
</gene>
<sequence>MNGTMNSLMLPVAYSDLGILQLNSTQCIWIVISAIFRYCTGKRSPIMSRAWETGKVQTVLGTVSPDQLGVTLTHEHLYISAKALGAEYKRDKYKEFTSANIQIENLWWIHQNPTIVENTTFGIKRDVNILKSYYVETSRPGTESLTVEKMADHMTTELTQGCDSTVQENLGCPVMIHPGRSHDAPKQIIQIYQESGGSMDKLVMGHLDRTFHTKDEILEFASKGCYLEYDLFGIETSYYQLNESVDMPSDAERIQRIKSLVENGYEDKILIAHDIHTKHRMMKFGGHGYSHILINIIPQMLRRGISQATIDKILKINPARWLAYNCN</sequence>
<dbReference type="PANTHER" id="PTHR10819:SF3">
    <property type="entry name" value="PHOSPHOTRIESTERASE-RELATED PROTEIN"/>
    <property type="match status" value="1"/>
</dbReference>
<evidence type="ECO:0000313" key="6">
    <source>
        <dbReference type="Proteomes" id="UP001217089"/>
    </source>
</evidence>
<dbReference type="InterPro" id="IPR001559">
    <property type="entry name" value="Phosphotriesterase"/>
</dbReference>
<dbReference type="SUPFAM" id="SSF51556">
    <property type="entry name" value="Metallo-dependent hydrolases"/>
    <property type="match status" value="1"/>
</dbReference>
<comment type="caution">
    <text evidence="5">The sequence shown here is derived from an EMBL/GenBank/DDBJ whole genome shotgun (WGS) entry which is preliminary data.</text>
</comment>
<dbReference type="Proteomes" id="UP001217089">
    <property type="component" value="Unassembled WGS sequence"/>
</dbReference>
<evidence type="ECO:0000256" key="2">
    <source>
        <dbReference type="ARBA" id="ARBA00022723"/>
    </source>
</evidence>
<keyword evidence="3" id="KW-0378">Hydrolase</keyword>